<sequence length="156" mass="17753">METVMKRLPWILVALLAVACVAAWLRPHEQPPAEVRVETKIKTVVRVDTMLISAPMAVFWRFVPDDTTRIGDTLLHRRQVVYSDSSYRAVVSGYVDPRLDSLQVFPKTVYQTVTNDIYHPVAIKSKKKRWGFGLQAGYGPGGWYVGAGVSYNLWQW</sequence>
<dbReference type="InterPro" id="IPR049214">
    <property type="entry name" value="DUF6808"/>
</dbReference>
<dbReference type="PROSITE" id="PS51257">
    <property type="entry name" value="PROKAR_LIPOPROTEIN"/>
    <property type="match status" value="1"/>
</dbReference>
<comment type="caution">
    <text evidence="2">The sequence shown here is derived from an EMBL/GenBank/DDBJ whole genome shotgun (WGS) entry which is preliminary data.</text>
</comment>
<reference evidence="2" key="2">
    <citation type="submission" date="2013-11" db="EMBL/GenBank/DDBJ databases">
        <title>Draft genome sequence of Bacteroides uniformis (ATCC 8492).</title>
        <authorList>
            <person name="Sudarsanam P."/>
            <person name="Ley R."/>
            <person name="Guruge J."/>
            <person name="Turnbaugh P.J."/>
            <person name="Mahowald M."/>
            <person name="Liep D."/>
            <person name="Gordon J."/>
        </authorList>
    </citation>
    <scope>NUCLEOTIDE SEQUENCE</scope>
    <source>
        <strain evidence="2">ATCC 8492</strain>
    </source>
</reference>
<organism evidence="2 3">
    <name type="scientific">Bacteroides uniformis (strain ATCC 8492 / DSM 6597 / CCUG 4942 / CIP 103695 / JCM 5828 / KCTC 5204 / NCTC 13054 / VPI 0061)</name>
    <dbReference type="NCBI Taxonomy" id="411479"/>
    <lineage>
        <taxon>Bacteria</taxon>
        <taxon>Pseudomonadati</taxon>
        <taxon>Bacteroidota</taxon>
        <taxon>Bacteroidia</taxon>
        <taxon>Bacteroidales</taxon>
        <taxon>Bacteroidaceae</taxon>
        <taxon>Bacteroides</taxon>
    </lineage>
</organism>
<dbReference type="Proteomes" id="UP000004110">
    <property type="component" value="Unassembled WGS sequence"/>
</dbReference>
<protein>
    <recommendedName>
        <fullName evidence="1">DUF6808 domain-containing protein</fullName>
    </recommendedName>
</protein>
<accession>A0ABC9NG52</accession>
<evidence type="ECO:0000259" key="1">
    <source>
        <dbReference type="Pfam" id="PF20647"/>
    </source>
</evidence>
<dbReference type="Pfam" id="PF20647">
    <property type="entry name" value="DUF6808"/>
    <property type="match status" value="1"/>
</dbReference>
<dbReference type="AlphaFoldDB" id="A0ABC9NG52"/>
<feature type="domain" description="DUF6808" evidence="1">
    <location>
        <begin position="74"/>
        <end position="154"/>
    </location>
</feature>
<evidence type="ECO:0000313" key="3">
    <source>
        <dbReference type="Proteomes" id="UP000004110"/>
    </source>
</evidence>
<reference evidence="2" key="1">
    <citation type="submission" date="2007-06" db="EMBL/GenBank/DDBJ databases">
        <authorList>
            <person name="Fulton L."/>
            <person name="Clifton S."/>
            <person name="Fulton B."/>
            <person name="Xu J."/>
            <person name="Minx P."/>
            <person name="Pepin K.H."/>
            <person name="Johnson M."/>
            <person name="Thiruvilangam P."/>
            <person name="Bhonagiri V."/>
            <person name="Nash W.E."/>
            <person name="Mardis E.R."/>
            <person name="Wilson R.K."/>
        </authorList>
    </citation>
    <scope>NUCLEOTIDE SEQUENCE [LARGE SCALE GENOMIC DNA]</scope>
    <source>
        <strain evidence="2">ATCC 8492</strain>
    </source>
</reference>
<dbReference type="EMBL" id="AAYH02000036">
    <property type="protein sequence ID" value="EDO55696.1"/>
    <property type="molecule type" value="Genomic_DNA"/>
</dbReference>
<gene>
    <name evidence="2" type="ORF">BACUNI_00729</name>
</gene>
<name>A0ABC9NG52_BACUC</name>
<evidence type="ECO:0000313" key="2">
    <source>
        <dbReference type="EMBL" id="EDO55696.1"/>
    </source>
</evidence>
<keyword evidence="3" id="KW-1185">Reference proteome</keyword>
<proteinExistence type="predicted"/>